<evidence type="ECO:0000259" key="1">
    <source>
        <dbReference type="Pfam" id="PF08308"/>
    </source>
</evidence>
<dbReference type="RefSeq" id="WP_076343607.1">
    <property type="nucleotide sequence ID" value="NZ_CP019082.1"/>
</dbReference>
<sequence length="156" mass="17742">MVRSLKVRRRSAAILGLGAVLLGLNAGCVVRRYTLRTEPPGALAIVNDEEIGPTPVSRSFTYYGDREITFLLDGYETKTVIQPVAAPWWDNLFTEFFSENLVPFTLRDEREFKFDLQQATPPQANDLYNRAEALRAESQIAPKPRRKGFFAWLGFE</sequence>
<dbReference type="Pfam" id="PF08308">
    <property type="entry name" value="PEGA"/>
    <property type="match status" value="1"/>
</dbReference>
<evidence type="ECO:0000313" key="3">
    <source>
        <dbReference type="Proteomes" id="UP000186309"/>
    </source>
</evidence>
<dbReference type="EMBL" id="CP019082">
    <property type="protein sequence ID" value="APW59426.1"/>
    <property type="molecule type" value="Genomic_DNA"/>
</dbReference>
<feature type="domain" description="PEGA" evidence="1">
    <location>
        <begin position="33"/>
        <end position="77"/>
    </location>
</feature>
<dbReference type="OrthoDB" id="272812at2"/>
<dbReference type="Proteomes" id="UP000186309">
    <property type="component" value="Chromosome"/>
</dbReference>
<dbReference type="InterPro" id="IPR013229">
    <property type="entry name" value="PEGA"/>
</dbReference>
<protein>
    <recommendedName>
        <fullName evidence="1">PEGA domain-containing protein</fullName>
    </recommendedName>
</protein>
<accession>A0A1U7CKJ3</accession>
<proteinExistence type="predicted"/>
<organism evidence="2 3">
    <name type="scientific">Paludisphaera borealis</name>
    <dbReference type="NCBI Taxonomy" id="1387353"/>
    <lineage>
        <taxon>Bacteria</taxon>
        <taxon>Pseudomonadati</taxon>
        <taxon>Planctomycetota</taxon>
        <taxon>Planctomycetia</taxon>
        <taxon>Isosphaerales</taxon>
        <taxon>Isosphaeraceae</taxon>
        <taxon>Paludisphaera</taxon>
    </lineage>
</organism>
<dbReference type="STRING" id="1387353.BSF38_00849"/>
<evidence type="ECO:0000313" key="2">
    <source>
        <dbReference type="EMBL" id="APW59426.1"/>
    </source>
</evidence>
<dbReference type="AlphaFoldDB" id="A0A1U7CKJ3"/>
<name>A0A1U7CKJ3_9BACT</name>
<keyword evidence="3" id="KW-1185">Reference proteome</keyword>
<reference evidence="3" key="1">
    <citation type="submission" date="2016-12" db="EMBL/GenBank/DDBJ databases">
        <title>Comparative genomics of four Isosphaeraceae planctomycetes: a common pool of plasmids and glycoside hydrolase genes.</title>
        <authorList>
            <person name="Ivanova A."/>
        </authorList>
    </citation>
    <scope>NUCLEOTIDE SEQUENCE [LARGE SCALE GENOMIC DNA]</scope>
    <source>
        <strain evidence="3">PX4</strain>
    </source>
</reference>
<gene>
    <name evidence="2" type="ORF">BSF38_00849</name>
</gene>
<dbReference type="KEGG" id="pbor:BSF38_00849"/>